<dbReference type="PANTHER" id="PTHR11109:SF7">
    <property type="entry name" value="GTP CYCLOHYDROLASE 1"/>
    <property type="match status" value="1"/>
</dbReference>
<dbReference type="Gene3D" id="1.10.286.10">
    <property type="match status" value="1"/>
</dbReference>
<comment type="catalytic activity">
    <reaction evidence="1 6">
        <text>GTP + H2O = 7,8-dihydroneopterin 3'-triphosphate + formate + H(+)</text>
        <dbReference type="Rhea" id="RHEA:17473"/>
        <dbReference type="ChEBI" id="CHEBI:15377"/>
        <dbReference type="ChEBI" id="CHEBI:15378"/>
        <dbReference type="ChEBI" id="CHEBI:15740"/>
        <dbReference type="ChEBI" id="CHEBI:37565"/>
        <dbReference type="ChEBI" id="CHEBI:58462"/>
        <dbReference type="EC" id="3.5.4.16"/>
    </reaction>
</comment>
<name>A0AA47J417_9LACT</name>
<evidence type="ECO:0000256" key="4">
    <source>
        <dbReference type="ARBA" id="ARBA00022801"/>
    </source>
</evidence>
<evidence type="ECO:0000259" key="7">
    <source>
        <dbReference type="Pfam" id="PF01227"/>
    </source>
</evidence>
<dbReference type="GO" id="GO:0046654">
    <property type="term" value="P:tetrahydrofolate biosynthetic process"/>
    <property type="evidence" value="ECO:0007669"/>
    <property type="project" value="UniProtKB-UniRule"/>
</dbReference>
<dbReference type="InterPro" id="IPR043133">
    <property type="entry name" value="GTP-CH-I_C/QueF"/>
</dbReference>
<dbReference type="RefSeq" id="WP_201784328.1">
    <property type="nucleotide sequence ID" value="NZ_CANSXX010000029.1"/>
</dbReference>
<protein>
    <recommendedName>
        <fullName evidence="6">GTP cyclohydrolase 1</fullName>
        <ecNumber evidence="6">3.5.4.16</ecNumber>
    </recommendedName>
    <alternativeName>
        <fullName evidence="6">GTP cyclohydrolase I</fullName>
        <shortName evidence="6">GTP-CH-I</shortName>
    </alternativeName>
</protein>
<dbReference type="EMBL" id="CP114063">
    <property type="protein sequence ID" value="WAT25466.1"/>
    <property type="molecule type" value="Genomic_DNA"/>
</dbReference>
<dbReference type="NCBIfam" id="NF006826">
    <property type="entry name" value="PRK09347.1-3"/>
    <property type="match status" value="1"/>
</dbReference>
<dbReference type="PROSITE" id="PS00859">
    <property type="entry name" value="GTP_CYCLOHYDROL_1_1"/>
    <property type="match status" value="1"/>
</dbReference>
<dbReference type="FunFam" id="1.10.286.10:FF:000001">
    <property type="entry name" value="GTP cyclohydrolase 1"/>
    <property type="match status" value="1"/>
</dbReference>
<dbReference type="InterPro" id="IPR043134">
    <property type="entry name" value="GTP-CH-I_N"/>
</dbReference>
<keyword evidence="6" id="KW-0547">Nucleotide-binding</keyword>
<dbReference type="GO" id="GO:0005525">
    <property type="term" value="F:GTP binding"/>
    <property type="evidence" value="ECO:0007669"/>
    <property type="project" value="UniProtKB-KW"/>
</dbReference>
<evidence type="ECO:0000256" key="2">
    <source>
        <dbReference type="ARBA" id="ARBA00005080"/>
    </source>
</evidence>
<dbReference type="AlphaFoldDB" id="A0AA47J417"/>
<keyword evidence="3 6" id="KW-0554">One-carbon metabolism</keyword>
<organism evidence="8 9">
    <name type="scientific">Aerococcus urinaeequi</name>
    <dbReference type="NCBI Taxonomy" id="51665"/>
    <lineage>
        <taxon>Bacteria</taxon>
        <taxon>Bacillati</taxon>
        <taxon>Bacillota</taxon>
        <taxon>Bacilli</taxon>
        <taxon>Lactobacillales</taxon>
        <taxon>Aerococcaceae</taxon>
        <taxon>Aerococcus</taxon>
    </lineage>
</organism>
<evidence type="ECO:0000256" key="1">
    <source>
        <dbReference type="ARBA" id="ARBA00001052"/>
    </source>
</evidence>
<evidence type="ECO:0000313" key="8">
    <source>
        <dbReference type="EMBL" id="WAT25466.1"/>
    </source>
</evidence>
<dbReference type="EC" id="3.5.4.16" evidence="6"/>
<keyword evidence="6" id="KW-0862">Zinc</keyword>
<feature type="binding site" evidence="6">
    <location>
        <position position="79"/>
    </location>
    <ligand>
        <name>Zn(2+)</name>
        <dbReference type="ChEBI" id="CHEBI:29105"/>
    </ligand>
</feature>
<evidence type="ECO:0000256" key="6">
    <source>
        <dbReference type="HAMAP-Rule" id="MF_00223"/>
    </source>
</evidence>
<dbReference type="Gene3D" id="3.30.1130.10">
    <property type="match status" value="1"/>
</dbReference>
<dbReference type="InterPro" id="IPR001474">
    <property type="entry name" value="GTP_CycHdrlase_I"/>
</dbReference>
<evidence type="ECO:0000256" key="5">
    <source>
        <dbReference type="ARBA" id="ARBA00023134"/>
    </source>
</evidence>
<sequence>MMDMERIEKAVREILLAVGENPDREGLVETPERVAKMYAEVFDGLNRDPRIHTEKTFSESASEFVLVKDIPFHSTCEHHLLPVIGQAHVAYIPKDGQVIGLSKLARIVEDFALRPQLQERLTNQVADVLAEELGAEGVFVVLEAEHMCMTLRGIKKPGAKTVTYATRGAYTDRGRRQEVLDMMNL</sequence>
<gene>
    <name evidence="6 8" type="primary">folE</name>
    <name evidence="8" type="ORF">OZ415_02760</name>
</gene>
<keyword evidence="4 6" id="KW-0378">Hydrolase</keyword>
<dbReference type="GO" id="GO:0005737">
    <property type="term" value="C:cytoplasm"/>
    <property type="evidence" value="ECO:0007669"/>
    <property type="project" value="TreeGrafter"/>
</dbReference>
<keyword evidence="5 6" id="KW-0342">GTP-binding</keyword>
<dbReference type="NCBIfam" id="TIGR00063">
    <property type="entry name" value="folE"/>
    <property type="match status" value="1"/>
</dbReference>
<feature type="binding site" evidence="6">
    <location>
        <position position="76"/>
    </location>
    <ligand>
        <name>Zn(2+)</name>
        <dbReference type="ChEBI" id="CHEBI:29105"/>
    </ligand>
</feature>
<dbReference type="GeneID" id="92867294"/>
<dbReference type="Pfam" id="PF01227">
    <property type="entry name" value="GTP_cyclohydroI"/>
    <property type="match status" value="1"/>
</dbReference>
<dbReference type="PANTHER" id="PTHR11109">
    <property type="entry name" value="GTP CYCLOHYDROLASE I"/>
    <property type="match status" value="1"/>
</dbReference>
<comment type="subunit">
    <text evidence="6">Homopolymer.</text>
</comment>
<evidence type="ECO:0000256" key="3">
    <source>
        <dbReference type="ARBA" id="ARBA00022563"/>
    </source>
</evidence>
<dbReference type="HAMAP" id="MF_00223">
    <property type="entry name" value="FolE"/>
    <property type="match status" value="1"/>
</dbReference>
<dbReference type="GO" id="GO:0006730">
    <property type="term" value="P:one-carbon metabolic process"/>
    <property type="evidence" value="ECO:0007669"/>
    <property type="project" value="UniProtKB-UniRule"/>
</dbReference>
<dbReference type="InterPro" id="IPR018234">
    <property type="entry name" value="GTP_CycHdrlase_I_CS"/>
</dbReference>
<dbReference type="GO" id="GO:0006729">
    <property type="term" value="P:tetrahydrobiopterin biosynthetic process"/>
    <property type="evidence" value="ECO:0007669"/>
    <property type="project" value="TreeGrafter"/>
</dbReference>
<evidence type="ECO:0000313" key="9">
    <source>
        <dbReference type="Proteomes" id="UP001164714"/>
    </source>
</evidence>
<dbReference type="NCBIfam" id="NF006825">
    <property type="entry name" value="PRK09347.1-2"/>
    <property type="match status" value="1"/>
</dbReference>
<reference evidence="8" key="1">
    <citation type="submission" date="2022-12" db="EMBL/GenBank/DDBJ databases">
        <title>Whole genome sequence analysis of a duck derived balloon bacteium Aerococcus urinaeequi henan2020.</title>
        <authorList>
            <person name="Zhang H."/>
            <person name="Qiao H.X."/>
            <person name="Bian C.Z."/>
            <person name="Shu J.C."/>
        </authorList>
    </citation>
    <scope>NUCLEOTIDE SEQUENCE</scope>
    <source>
        <strain evidence="8">2020-HN-1</strain>
    </source>
</reference>
<comment type="pathway">
    <text evidence="2 6">Cofactor biosynthesis; 7,8-dihydroneopterin triphosphate biosynthesis; 7,8-dihydroneopterin triphosphate from GTP: step 1/1.</text>
</comment>
<accession>A0AA47J417</accession>
<dbReference type="InterPro" id="IPR020602">
    <property type="entry name" value="GTP_CycHdrlase_I_dom"/>
</dbReference>
<proteinExistence type="inferred from homology"/>
<dbReference type="Proteomes" id="UP001164714">
    <property type="component" value="Chromosome"/>
</dbReference>
<feature type="binding site" evidence="6">
    <location>
        <position position="148"/>
    </location>
    <ligand>
        <name>Zn(2+)</name>
        <dbReference type="ChEBI" id="CHEBI:29105"/>
    </ligand>
</feature>
<dbReference type="GO" id="GO:0008270">
    <property type="term" value="F:zinc ion binding"/>
    <property type="evidence" value="ECO:0007669"/>
    <property type="project" value="UniProtKB-UniRule"/>
</dbReference>
<dbReference type="FunFam" id="3.30.1130.10:FF:000001">
    <property type="entry name" value="GTP cyclohydrolase 1"/>
    <property type="match status" value="1"/>
</dbReference>
<dbReference type="GO" id="GO:0003934">
    <property type="term" value="F:GTP cyclohydrolase I activity"/>
    <property type="evidence" value="ECO:0007669"/>
    <property type="project" value="UniProtKB-UniRule"/>
</dbReference>
<dbReference type="PROSITE" id="PS00860">
    <property type="entry name" value="GTP_CYCLOHYDROL_1_2"/>
    <property type="match status" value="1"/>
</dbReference>
<dbReference type="SUPFAM" id="SSF55620">
    <property type="entry name" value="Tetrahydrobiopterin biosynthesis enzymes-like"/>
    <property type="match status" value="1"/>
</dbReference>
<comment type="similarity">
    <text evidence="6">Belongs to the GTP cyclohydrolase I family.</text>
</comment>
<feature type="domain" description="GTP cyclohydrolase I" evidence="7">
    <location>
        <begin position="7"/>
        <end position="183"/>
    </location>
</feature>
<keyword evidence="6" id="KW-0479">Metal-binding</keyword>